<feature type="domain" description="Dienelactone hydrolase" evidence="1">
    <location>
        <begin position="33"/>
        <end position="236"/>
    </location>
</feature>
<gene>
    <name evidence="2" type="ORF">ABIE13_002594</name>
</gene>
<dbReference type="Gene3D" id="3.40.50.1820">
    <property type="entry name" value="alpha/beta hydrolase"/>
    <property type="match status" value="1"/>
</dbReference>
<dbReference type="PANTHER" id="PTHR22946:SF4">
    <property type="entry name" value="ESTERASE FRSA"/>
    <property type="match status" value="1"/>
</dbReference>
<evidence type="ECO:0000313" key="3">
    <source>
        <dbReference type="Proteomes" id="UP001549320"/>
    </source>
</evidence>
<evidence type="ECO:0000313" key="2">
    <source>
        <dbReference type="EMBL" id="MET4577483.1"/>
    </source>
</evidence>
<reference evidence="2 3" key="1">
    <citation type="submission" date="2024-06" db="EMBL/GenBank/DDBJ databases">
        <title>Sorghum-associated microbial communities from plants grown in Nebraska, USA.</title>
        <authorList>
            <person name="Schachtman D."/>
        </authorList>
    </citation>
    <scope>NUCLEOTIDE SEQUENCE [LARGE SCALE GENOMIC DNA]</scope>
    <source>
        <strain evidence="2 3">2709</strain>
    </source>
</reference>
<organism evidence="2 3">
    <name type="scientific">Ottowia thiooxydans</name>
    <dbReference type="NCBI Taxonomy" id="219182"/>
    <lineage>
        <taxon>Bacteria</taxon>
        <taxon>Pseudomonadati</taxon>
        <taxon>Pseudomonadota</taxon>
        <taxon>Betaproteobacteria</taxon>
        <taxon>Burkholderiales</taxon>
        <taxon>Comamonadaceae</taxon>
        <taxon>Ottowia</taxon>
    </lineage>
</organism>
<sequence length="251" mass="26712">MTVEFKDARRVAYNLDGKGYSGQMVRGGSGASLKPGLLMAPNFFGVTQEAVERARMLAGDRYVVFVVDMHGDGHQPTGFPEAEAGAAMFKADPGFTRRLMRAGLEAFISAGRENQLLGEHVAAVGFCLGGRNVLELARAGADLCAAVSIHGELQTTEPAQSGLLKADMLAIHASKDPLVPGEQLGGFKREMDGANAHWRLVVMGGQLHAFTDPGINVPDVARYNERASQQSYALLNAFIDEAIAARSEPGV</sequence>
<dbReference type="InterPro" id="IPR050261">
    <property type="entry name" value="FrsA_esterase"/>
</dbReference>
<comment type="caution">
    <text evidence="2">The sequence shown here is derived from an EMBL/GenBank/DDBJ whole genome shotgun (WGS) entry which is preliminary data.</text>
</comment>
<evidence type="ECO:0000259" key="1">
    <source>
        <dbReference type="Pfam" id="PF01738"/>
    </source>
</evidence>
<name>A0ABV2QA83_9BURK</name>
<accession>A0ABV2QA83</accession>
<dbReference type="Proteomes" id="UP001549320">
    <property type="component" value="Unassembled WGS sequence"/>
</dbReference>
<dbReference type="Pfam" id="PF01738">
    <property type="entry name" value="DLH"/>
    <property type="match status" value="1"/>
</dbReference>
<dbReference type="GO" id="GO:0016787">
    <property type="term" value="F:hydrolase activity"/>
    <property type="evidence" value="ECO:0007669"/>
    <property type="project" value="UniProtKB-KW"/>
</dbReference>
<dbReference type="InterPro" id="IPR029058">
    <property type="entry name" value="AB_hydrolase_fold"/>
</dbReference>
<dbReference type="RefSeq" id="WP_354443914.1">
    <property type="nucleotide sequence ID" value="NZ_JBEPSH010000005.1"/>
</dbReference>
<proteinExistence type="predicted"/>
<dbReference type="PANTHER" id="PTHR22946">
    <property type="entry name" value="DIENELACTONE HYDROLASE DOMAIN-CONTAINING PROTEIN-RELATED"/>
    <property type="match status" value="1"/>
</dbReference>
<dbReference type="EMBL" id="JBEPSH010000005">
    <property type="protein sequence ID" value="MET4577483.1"/>
    <property type="molecule type" value="Genomic_DNA"/>
</dbReference>
<dbReference type="InterPro" id="IPR002925">
    <property type="entry name" value="Dienelactn_hydro"/>
</dbReference>
<keyword evidence="3" id="KW-1185">Reference proteome</keyword>
<protein>
    <submittedName>
        <fullName evidence="2">Dienelactone hydrolase</fullName>
    </submittedName>
</protein>
<dbReference type="SUPFAM" id="SSF53474">
    <property type="entry name" value="alpha/beta-Hydrolases"/>
    <property type="match status" value="1"/>
</dbReference>
<keyword evidence="2" id="KW-0378">Hydrolase</keyword>